<evidence type="ECO:0000256" key="8">
    <source>
        <dbReference type="ARBA" id="ARBA00023002"/>
    </source>
</evidence>
<evidence type="ECO:0008006" key="14">
    <source>
        <dbReference type="Google" id="ProtNLM"/>
    </source>
</evidence>
<evidence type="ECO:0000256" key="4">
    <source>
        <dbReference type="ARBA" id="ARBA00022617"/>
    </source>
</evidence>
<dbReference type="GO" id="GO:0020037">
    <property type="term" value="F:heme binding"/>
    <property type="evidence" value="ECO:0007669"/>
    <property type="project" value="InterPro"/>
</dbReference>
<keyword evidence="4" id="KW-0349">Heme</keyword>
<comment type="cofactor">
    <cofactor evidence="1">
        <name>heme</name>
        <dbReference type="ChEBI" id="CHEBI:30413"/>
    </cofactor>
</comment>
<dbReference type="GO" id="GO:0016705">
    <property type="term" value="F:oxidoreductase activity, acting on paired donors, with incorporation or reduction of molecular oxygen"/>
    <property type="evidence" value="ECO:0007669"/>
    <property type="project" value="InterPro"/>
</dbReference>
<reference evidence="12 13" key="1">
    <citation type="submission" date="2020-10" db="EMBL/GenBank/DDBJ databases">
        <title>Plant Genome Project.</title>
        <authorList>
            <person name="Zhang R.-G."/>
        </authorList>
    </citation>
    <scope>NUCLEOTIDE SEQUENCE [LARGE SCALE GENOMIC DNA]</scope>
    <source>
        <strain evidence="12">FAFU-HL-1</strain>
        <tissue evidence="12">Leaf</tissue>
    </source>
</reference>
<dbReference type="PANTHER" id="PTHR47953">
    <property type="entry name" value="OS08G0105600 PROTEIN"/>
    <property type="match status" value="1"/>
</dbReference>
<dbReference type="Gene3D" id="1.10.630.10">
    <property type="entry name" value="Cytochrome P450"/>
    <property type="match status" value="1"/>
</dbReference>
<evidence type="ECO:0000256" key="7">
    <source>
        <dbReference type="ARBA" id="ARBA00022989"/>
    </source>
</evidence>
<evidence type="ECO:0000256" key="3">
    <source>
        <dbReference type="ARBA" id="ARBA00010617"/>
    </source>
</evidence>
<evidence type="ECO:0000256" key="1">
    <source>
        <dbReference type="ARBA" id="ARBA00001971"/>
    </source>
</evidence>
<dbReference type="InterPro" id="IPR052306">
    <property type="entry name" value="CYP450_71D"/>
</dbReference>
<comment type="caution">
    <text evidence="12">The sequence shown here is derived from an EMBL/GenBank/DDBJ whole genome shotgun (WGS) entry which is preliminary data.</text>
</comment>
<dbReference type="EMBL" id="JADGMS010000016">
    <property type="protein sequence ID" value="KAF9664361.1"/>
    <property type="molecule type" value="Genomic_DNA"/>
</dbReference>
<dbReference type="PANTHER" id="PTHR47953:SF19">
    <property type="entry name" value="OS06G0641600 PROTEIN"/>
    <property type="match status" value="1"/>
</dbReference>
<dbReference type="GO" id="GO:0016020">
    <property type="term" value="C:membrane"/>
    <property type="evidence" value="ECO:0007669"/>
    <property type="project" value="UniProtKB-SubCell"/>
</dbReference>
<dbReference type="InterPro" id="IPR036396">
    <property type="entry name" value="Cyt_P450_sf"/>
</dbReference>
<dbReference type="AlphaFoldDB" id="A0A835J7S3"/>
<accession>A0A835J7S3</accession>
<evidence type="ECO:0000256" key="5">
    <source>
        <dbReference type="ARBA" id="ARBA00022692"/>
    </source>
</evidence>
<comment type="subcellular location">
    <subcellularLocation>
        <location evidence="2">Membrane</location>
        <topology evidence="2">Single-pass membrane protein</topology>
    </subcellularLocation>
</comment>
<comment type="similarity">
    <text evidence="3">Belongs to the cytochrome P450 family.</text>
</comment>
<gene>
    <name evidence="12" type="ORF">SADUNF_Sadunf16G0010500</name>
</gene>
<keyword evidence="8" id="KW-0560">Oxidoreductase</keyword>
<organism evidence="12 13">
    <name type="scientific">Salix dunnii</name>
    <dbReference type="NCBI Taxonomy" id="1413687"/>
    <lineage>
        <taxon>Eukaryota</taxon>
        <taxon>Viridiplantae</taxon>
        <taxon>Streptophyta</taxon>
        <taxon>Embryophyta</taxon>
        <taxon>Tracheophyta</taxon>
        <taxon>Spermatophyta</taxon>
        <taxon>Magnoliopsida</taxon>
        <taxon>eudicotyledons</taxon>
        <taxon>Gunneridae</taxon>
        <taxon>Pentapetalae</taxon>
        <taxon>rosids</taxon>
        <taxon>fabids</taxon>
        <taxon>Malpighiales</taxon>
        <taxon>Salicaceae</taxon>
        <taxon>Saliceae</taxon>
        <taxon>Salix</taxon>
    </lineage>
</organism>
<keyword evidence="5" id="KW-0812">Transmembrane</keyword>
<dbReference type="OrthoDB" id="2789670at2759"/>
<evidence type="ECO:0000256" key="2">
    <source>
        <dbReference type="ARBA" id="ARBA00004167"/>
    </source>
</evidence>
<dbReference type="GO" id="GO:0005506">
    <property type="term" value="F:iron ion binding"/>
    <property type="evidence" value="ECO:0007669"/>
    <property type="project" value="InterPro"/>
</dbReference>
<dbReference type="GO" id="GO:0004497">
    <property type="term" value="F:monooxygenase activity"/>
    <property type="evidence" value="ECO:0007669"/>
    <property type="project" value="UniProtKB-KW"/>
</dbReference>
<keyword evidence="9" id="KW-0408">Iron</keyword>
<keyword evidence="10" id="KW-0503">Monooxygenase</keyword>
<evidence type="ECO:0000313" key="13">
    <source>
        <dbReference type="Proteomes" id="UP000657918"/>
    </source>
</evidence>
<evidence type="ECO:0000256" key="9">
    <source>
        <dbReference type="ARBA" id="ARBA00023004"/>
    </source>
</evidence>
<evidence type="ECO:0000256" key="6">
    <source>
        <dbReference type="ARBA" id="ARBA00022723"/>
    </source>
</evidence>
<evidence type="ECO:0000256" key="11">
    <source>
        <dbReference type="ARBA" id="ARBA00023136"/>
    </source>
</evidence>
<protein>
    <recommendedName>
        <fullName evidence="14">Cytochrome P450</fullName>
    </recommendedName>
</protein>
<keyword evidence="13" id="KW-1185">Reference proteome</keyword>
<dbReference type="Proteomes" id="UP000657918">
    <property type="component" value="Chromosome 16"/>
</dbReference>
<proteinExistence type="inferred from homology"/>
<keyword evidence="11" id="KW-0472">Membrane</keyword>
<keyword evidence="7" id="KW-1133">Transmembrane helix</keyword>
<keyword evidence="6" id="KW-0479">Metal-binding</keyword>
<evidence type="ECO:0000256" key="10">
    <source>
        <dbReference type="ARBA" id="ARBA00023033"/>
    </source>
</evidence>
<evidence type="ECO:0000313" key="12">
    <source>
        <dbReference type="EMBL" id="KAF9664361.1"/>
    </source>
</evidence>
<dbReference type="SUPFAM" id="SSF48264">
    <property type="entry name" value="Cytochrome P450"/>
    <property type="match status" value="1"/>
</dbReference>
<name>A0A835J7S3_9ROSI</name>
<sequence length="293" mass="33398">MDKKGTAWKSGGQKKVQKWHLTDSWFYKILCTSSVSRLSWFGYKLQLCFDNGFHSCVLITVIRQARVSHIETIKIPSNKQKQLEYKDAFALDVFFINGGTTSLFAIPLHTVPLHFFMVLGIQKKVTGKKGNSKSPSRTMETAFYRKSAQFAVFPAPRRLRDLAKKASFGKKRKDQETFKSVMEEIMGVSKGFSISDIFPSVNLLHLISGMRRKLEILHQKVDQILENTINEDRAREAPANSSDEIEADDLVHFLLNILDHGKLEFPLTTDNIKSVILVSTYSTHSNQFHGLVW</sequence>